<evidence type="ECO:0000256" key="3">
    <source>
        <dbReference type="ARBA" id="ARBA00023015"/>
    </source>
</evidence>
<dbReference type="PROSITE" id="PS00688">
    <property type="entry name" value="SIGMA54_INTERACT_3"/>
    <property type="match status" value="1"/>
</dbReference>
<keyword evidence="4" id="KW-0804">Transcription</keyword>
<dbReference type="RefSeq" id="WP_145287024.1">
    <property type="nucleotide sequence ID" value="NZ_CP036318.1"/>
</dbReference>
<dbReference type="Proteomes" id="UP000316770">
    <property type="component" value="Chromosome"/>
</dbReference>
<evidence type="ECO:0000259" key="6">
    <source>
        <dbReference type="PROSITE" id="PS50045"/>
    </source>
</evidence>
<dbReference type="InterPro" id="IPR011006">
    <property type="entry name" value="CheY-like_superfamily"/>
</dbReference>
<evidence type="ECO:0000256" key="2">
    <source>
        <dbReference type="ARBA" id="ARBA00022840"/>
    </source>
</evidence>
<dbReference type="Gene3D" id="3.40.50.2300">
    <property type="match status" value="1"/>
</dbReference>
<evidence type="ECO:0000256" key="5">
    <source>
        <dbReference type="PROSITE-ProRule" id="PRU00169"/>
    </source>
</evidence>
<keyword evidence="5" id="KW-0597">Phosphoprotein</keyword>
<dbReference type="PROSITE" id="PS50045">
    <property type="entry name" value="SIGMA54_INTERACT_4"/>
    <property type="match status" value="1"/>
</dbReference>
<evidence type="ECO:0000256" key="4">
    <source>
        <dbReference type="ARBA" id="ARBA00023163"/>
    </source>
</evidence>
<dbReference type="InterPro" id="IPR002197">
    <property type="entry name" value="HTH_Fis"/>
</dbReference>
<dbReference type="AlphaFoldDB" id="A0A518IWR7"/>
<keyword evidence="2" id="KW-0067">ATP-binding</keyword>
<accession>A0A518IWR7</accession>
<dbReference type="InterPro" id="IPR058031">
    <property type="entry name" value="AAA_lid_NorR"/>
</dbReference>
<dbReference type="GO" id="GO:0000160">
    <property type="term" value="P:phosphorelay signal transduction system"/>
    <property type="evidence" value="ECO:0007669"/>
    <property type="project" value="InterPro"/>
</dbReference>
<organism evidence="8 9">
    <name type="scientific">Rosistilla oblonga</name>
    <dbReference type="NCBI Taxonomy" id="2527990"/>
    <lineage>
        <taxon>Bacteria</taxon>
        <taxon>Pseudomonadati</taxon>
        <taxon>Planctomycetota</taxon>
        <taxon>Planctomycetia</taxon>
        <taxon>Pirellulales</taxon>
        <taxon>Pirellulaceae</taxon>
        <taxon>Rosistilla</taxon>
    </lineage>
</organism>
<dbReference type="GO" id="GO:0006355">
    <property type="term" value="P:regulation of DNA-templated transcription"/>
    <property type="evidence" value="ECO:0007669"/>
    <property type="project" value="InterPro"/>
</dbReference>
<evidence type="ECO:0000259" key="7">
    <source>
        <dbReference type="PROSITE" id="PS50110"/>
    </source>
</evidence>
<evidence type="ECO:0000313" key="8">
    <source>
        <dbReference type="EMBL" id="QDV57523.1"/>
    </source>
</evidence>
<dbReference type="SMART" id="SM00382">
    <property type="entry name" value="AAA"/>
    <property type="match status" value="1"/>
</dbReference>
<sequence length="471" mass="51398">MNLSPSARILIADDEPLYLRTTGELLRKAGYTCVCVSDAGAALQALHEAPFDLILSDLNMPGNLKLELLHEGRGNWPQIPMIVITGVPSVPSAIESVRLGIADYLLKPVKFEDLLGSVRRALAQSSTTSHAAAAVPDGQRPLSETYPEIIGRCPQMVELLDIVDRVAAVDTNILITGESGTGKEVIARAIHRHSPRRENRFQVIDCTAIPESLFESALFGHVKGSFTGAVRDQVGLLSQCDHGTAFFDELGELPSTSQAKLLRAIQEQTFTPVGQSTPIQVDTRFICATNRNLEMEVAAGRFRRDLFYRLGVIHIELPPLRDRGDDVLLLAERFLPQLKPANSTVSRFSDSVLQCFQQYDWPGNIRELRNAIERATALARTDCVEIGDLPEALRQAASGGTRKSADASSVSALKNASRDEAIDSAEHAYLASLLEKHVGNISQAAQQAGLSRQGMHKLLKKHGIAAADYRR</sequence>
<dbReference type="GO" id="GO:0043565">
    <property type="term" value="F:sequence-specific DNA binding"/>
    <property type="evidence" value="ECO:0007669"/>
    <property type="project" value="InterPro"/>
</dbReference>
<dbReference type="Pfam" id="PF00158">
    <property type="entry name" value="Sigma54_activat"/>
    <property type="match status" value="1"/>
</dbReference>
<evidence type="ECO:0000256" key="1">
    <source>
        <dbReference type="ARBA" id="ARBA00022741"/>
    </source>
</evidence>
<dbReference type="InterPro" id="IPR025662">
    <property type="entry name" value="Sigma_54_int_dom_ATP-bd_1"/>
</dbReference>
<dbReference type="SUPFAM" id="SSF52172">
    <property type="entry name" value="CheY-like"/>
    <property type="match status" value="1"/>
</dbReference>
<dbReference type="GO" id="GO:0005524">
    <property type="term" value="F:ATP binding"/>
    <property type="evidence" value="ECO:0007669"/>
    <property type="project" value="UniProtKB-KW"/>
</dbReference>
<dbReference type="PRINTS" id="PR01590">
    <property type="entry name" value="HTHFIS"/>
</dbReference>
<dbReference type="Pfam" id="PF25601">
    <property type="entry name" value="AAA_lid_14"/>
    <property type="match status" value="1"/>
</dbReference>
<keyword evidence="9" id="KW-1185">Reference proteome</keyword>
<dbReference type="PROSITE" id="PS50110">
    <property type="entry name" value="RESPONSE_REGULATORY"/>
    <property type="match status" value="1"/>
</dbReference>
<dbReference type="FunFam" id="3.40.50.300:FF:000006">
    <property type="entry name" value="DNA-binding transcriptional regulator NtrC"/>
    <property type="match status" value="1"/>
</dbReference>
<dbReference type="Pfam" id="PF00072">
    <property type="entry name" value="Response_reg"/>
    <property type="match status" value="1"/>
</dbReference>
<dbReference type="CDD" id="cd00009">
    <property type="entry name" value="AAA"/>
    <property type="match status" value="1"/>
</dbReference>
<dbReference type="SUPFAM" id="SSF46689">
    <property type="entry name" value="Homeodomain-like"/>
    <property type="match status" value="1"/>
</dbReference>
<dbReference type="Gene3D" id="1.10.8.60">
    <property type="match status" value="1"/>
</dbReference>
<gene>
    <name evidence="8" type="primary">zraR_6</name>
    <name evidence="8" type="ORF">Mal33_35330</name>
</gene>
<reference evidence="8 9" key="1">
    <citation type="submission" date="2019-02" db="EMBL/GenBank/DDBJ databases">
        <title>Deep-cultivation of Planctomycetes and their phenomic and genomic characterization uncovers novel biology.</title>
        <authorList>
            <person name="Wiegand S."/>
            <person name="Jogler M."/>
            <person name="Boedeker C."/>
            <person name="Pinto D."/>
            <person name="Vollmers J."/>
            <person name="Rivas-Marin E."/>
            <person name="Kohn T."/>
            <person name="Peeters S.H."/>
            <person name="Heuer A."/>
            <person name="Rast P."/>
            <person name="Oberbeckmann S."/>
            <person name="Bunk B."/>
            <person name="Jeske O."/>
            <person name="Meyerdierks A."/>
            <person name="Storesund J.E."/>
            <person name="Kallscheuer N."/>
            <person name="Luecker S."/>
            <person name="Lage O.M."/>
            <person name="Pohl T."/>
            <person name="Merkel B.J."/>
            <person name="Hornburger P."/>
            <person name="Mueller R.-W."/>
            <person name="Bruemmer F."/>
            <person name="Labrenz M."/>
            <person name="Spormann A.M."/>
            <person name="Op den Camp H."/>
            <person name="Overmann J."/>
            <person name="Amann R."/>
            <person name="Jetten M.S.M."/>
            <person name="Mascher T."/>
            <person name="Medema M.H."/>
            <person name="Devos D.P."/>
            <person name="Kaster A.-K."/>
            <person name="Ovreas L."/>
            <person name="Rohde M."/>
            <person name="Galperin M.Y."/>
            <person name="Jogler C."/>
        </authorList>
    </citation>
    <scope>NUCLEOTIDE SEQUENCE [LARGE SCALE GENOMIC DNA]</scope>
    <source>
        <strain evidence="8 9">Mal33</strain>
    </source>
</reference>
<dbReference type="InterPro" id="IPR002078">
    <property type="entry name" value="Sigma_54_int"/>
</dbReference>
<keyword evidence="1" id="KW-0547">Nucleotide-binding</keyword>
<name>A0A518IWR7_9BACT</name>
<protein>
    <submittedName>
        <fullName evidence="8">Transcriptional regulatory protein ZraR</fullName>
    </submittedName>
</protein>
<dbReference type="PANTHER" id="PTHR32071">
    <property type="entry name" value="TRANSCRIPTIONAL REGULATORY PROTEIN"/>
    <property type="match status" value="1"/>
</dbReference>
<dbReference type="InterPro" id="IPR003593">
    <property type="entry name" value="AAA+_ATPase"/>
</dbReference>
<dbReference type="SUPFAM" id="SSF52540">
    <property type="entry name" value="P-loop containing nucleoside triphosphate hydrolases"/>
    <property type="match status" value="1"/>
</dbReference>
<dbReference type="InterPro" id="IPR027417">
    <property type="entry name" value="P-loop_NTPase"/>
</dbReference>
<feature type="domain" description="Sigma-54 factor interaction" evidence="6">
    <location>
        <begin position="149"/>
        <end position="377"/>
    </location>
</feature>
<feature type="domain" description="Response regulatory" evidence="7">
    <location>
        <begin position="8"/>
        <end position="122"/>
    </location>
</feature>
<dbReference type="PANTHER" id="PTHR32071:SF122">
    <property type="entry name" value="SIGMA FACTOR"/>
    <property type="match status" value="1"/>
</dbReference>
<proteinExistence type="predicted"/>
<dbReference type="InterPro" id="IPR001789">
    <property type="entry name" value="Sig_transdc_resp-reg_receiver"/>
</dbReference>
<evidence type="ECO:0000313" key="9">
    <source>
        <dbReference type="Proteomes" id="UP000316770"/>
    </source>
</evidence>
<feature type="modified residue" description="4-aspartylphosphate" evidence="5">
    <location>
        <position position="57"/>
    </location>
</feature>
<dbReference type="InterPro" id="IPR025944">
    <property type="entry name" value="Sigma_54_int_dom_CS"/>
</dbReference>
<keyword evidence="3" id="KW-0805">Transcription regulation</keyword>
<dbReference type="InterPro" id="IPR009057">
    <property type="entry name" value="Homeodomain-like_sf"/>
</dbReference>
<dbReference type="PROSITE" id="PS00675">
    <property type="entry name" value="SIGMA54_INTERACT_1"/>
    <property type="match status" value="1"/>
</dbReference>
<dbReference type="Gene3D" id="1.10.10.60">
    <property type="entry name" value="Homeodomain-like"/>
    <property type="match status" value="1"/>
</dbReference>
<dbReference type="Gene3D" id="3.40.50.300">
    <property type="entry name" value="P-loop containing nucleotide triphosphate hydrolases"/>
    <property type="match status" value="1"/>
</dbReference>
<dbReference type="SMART" id="SM00448">
    <property type="entry name" value="REC"/>
    <property type="match status" value="1"/>
</dbReference>
<dbReference type="EMBL" id="CP036318">
    <property type="protein sequence ID" value="QDV57523.1"/>
    <property type="molecule type" value="Genomic_DNA"/>
</dbReference>